<dbReference type="EMBL" id="NXFY01000001">
    <property type="protein sequence ID" value="PHO19226.1"/>
    <property type="molecule type" value="Genomic_DNA"/>
</dbReference>
<evidence type="ECO:0000256" key="4">
    <source>
        <dbReference type="ARBA" id="ARBA00022801"/>
    </source>
</evidence>
<accession>A0A2G1DLJ1</accession>
<dbReference type="InterPro" id="IPR023430">
    <property type="entry name" value="Pept_HybD-like_dom_sf"/>
</dbReference>
<dbReference type="PANTHER" id="PTHR30302:SF1">
    <property type="entry name" value="HYDROGENASE 2 MATURATION PROTEASE"/>
    <property type="match status" value="1"/>
</dbReference>
<comment type="similarity">
    <text evidence="1">Belongs to the peptidase A31 family.</text>
</comment>
<keyword evidence="7" id="KW-1185">Reference proteome</keyword>
<evidence type="ECO:0000313" key="7">
    <source>
        <dbReference type="Proteomes" id="UP000221222"/>
    </source>
</evidence>
<keyword evidence="2 5" id="KW-0645">Protease</keyword>
<dbReference type="GO" id="GO:0004190">
    <property type="term" value="F:aspartic-type endopeptidase activity"/>
    <property type="evidence" value="ECO:0007669"/>
    <property type="project" value="UniProtKB-KW"/>
</dbReference>
<gene>
    <name evidence="5" type="primary">hycI</name>
    <name evidence="5" type="ORF">AMOL_1004</name>
    <name evidence="6" type="ORF">CPU12_00140</name>
</gene>
<proteinExistence type="inferred from homology"/>
<keyword evidence="3" id="KW-0064">Aspartyl protease</keyword>
<reference evidence="5 8" key="2">
    <citation type="submission" date="2018-08" db="EMBL/GenBank/DDBJ databases">
        <title>Complete genome of the Arcobacter molluscorum type strain LMG 25693.</title>
        <authorList>
            <person name="Miller W.G."/>
            <person name="Yee E."/>
            <person name="Bono J.L."/>
        </authorList>
    </citation>
    <scope>NUCLEOTIDE SEQUENCE [LARGE SCALE GENOMIC DNA]</scope>
    <source>
        <strain evidence="5 8">CECT 7696</strain>
    </source>
</reference>
<sequence length="147" mass="16431">MRKAILTIGNTLRGDDGVTTYLGKLIEAEDSLDWEIFYGEDVPESQFHKIREFNPDLVVVADAITGMRIGQVEVIDISNDVDYMYSTHNLPAPILMSYLKGFCKSVLFLGLTVDLENVLEVNENISKEAQVTAESALKKVLEIDSIF</sequence>
<dbReference type="KEGG" id="amol:AMOL_1004"/>
<evidence type="ECO:0000313" key="5">
    <source>
        <dbReference type="EMBL" id="AXX91993.1"/>
    </source>
</evidence>
<name>A0A2G1DLJ1_9BACT</name>
<dbReference type="EMBL" id="CP032098">
    <property type="protein sequence ID" value="AXX91993.1"/>
    <property type="molecule type" value="Genomic_DNA"/>
</dbReference>
<dbReference type="GO" id="GO:0016485">
    <property type="term" value="P:protein processing"/>
    <property type="evidence" value="ECO:0007669"/>
    <property type="project" value="TreeGrafter"/>
</dbReference>
<dbReference type="PANTHER" id="PTHR30302">
    <property type="entry name" value="HYDROGENASE 1 MATURATION PROTEASE"/>
    <property type="match status" value="1"/>
</dbReference>
<evidence type="ECO:0000256" key="2">
    <source>
        <dbReference type="ARBA" id="ARBA00022670"/>
    </source>
</evidence>
<reference evidence="6 7" key="1">
    <citation type="submission" date="2017-09" db="EMBL/GenBank/DDBJ databases">
        <title>Arcobacter canalis sp. nov., a new species isolated from a water canal contaminated with urban sewage.</title>
        <authorList>
            <person name="Perez-Cataluna A."/>
            <person name="Salas-Masso N."/>
            <person name="Figueras M.J."/>
        </authorList>
    </citation>
    <scope>NUCLEOTIDE SEQUENCE [LARGE SCALE GENOMIC DNA]</scope>
    <source>
        <strain evidence="6 7">F98-3</strain>
    </source>
</reference>
<dbReference type="Proteomes" id="UP000221222">
    <property type="component" value="Unassembled WGS sequence"/>
</dbReference>
<dbReference type="AlphaFoldDB" id="A0A2G1DLJ1"/>
<evidence type="ECO:0000256" key="1">
    <source>
        <dbReference type="ARBA" id="ARBA00006814"/>
    </source>
</evidence>
<dbReference type="Proteomes" id="UP000262712">
    <property type="component" value="Chromosome"/>
</dbReference>
<dbReference type="GO" id="GO:0008047">
    <property type="term" value="F:enzyme activator activity"/>
    <property type="evidence" value="ECO:0007669"/>
    <property type="project" value="InterPro"/>
</dbReference>
<organism evidence="6 7">
    <name type="scientific">Malaciobacter molluscorum LMG 25693</name>
    <dbReference type="NCBI Taxonomy" id="870501"/>
    <lineage>
        <taxon>Bacteria</taxon>
        <taxon>Pseudomonadati</taxon>
        <taxon>Campylobacterota</taxon>
        <taxon>Epsilonproteobacteria</taxon>
        <taxon>Campylobacterales</taxon>
        <taxon>Arcobacteraceae</taxon>
        <taxon>Malaciobacter</taxon>
    </lineage>
</organism>
<protein>
    <submittedName>
        <fullName evidence="6">Hydrogenase 3 maturation endopeptidase HyCI</fullName>
    </submittedName>
    <submittedName>
        <fullName evidence="5">Hydrogenase maturation protease</fullName>
    </submittedName>
</protein>
<evidence type="ECO:0000256" key="3">
    <source>
        <dbReference type="ARBA" id="ARBA00022750"/>
    </source>
</evidence>
<dbReference type="RefSeq" id="WP_099341043.1">
    <property type="nucleotide sequence ID" value="NZ_CP032098.1"/>
</dbReference>
<dbReference type="NCBIfam" id="TIGR00072">
    <property type="entry name" value="hydrog_prot"/>
    <property type="match status" value="1"/>
</dbReference>
<keyword evidence="4" id="KW-0378">Hydrolase</keyword>
<evidence type="ECO:0000313" key="6">
    <source>
        <dbReference type="EMBL" id="PHO19226.1"/>
    </source>
</evidence>
<dbReference type="InterPro" id="IPR000671">
    <property type="entry name" value="Peptidase_A31"/>
</dbReference>
<evidence type="ECO:0000313" key="8">
    <source>
        <dbReference type="Proteomes" id="UP000262712"/>
    </source>
</evidence>
<dbReference type="SUPFAM" id="SSF53163">
    <property type="entry name" value="HybD-like"/>
    <property type="match status" value="1"/>
</dbReference>
<dbReference type="Gene3D" id="3.40.50.1450">
    <property type="entry name" value="HybD-like"/>
    <property type="match status" value="1"/>
</dbReference>